<dbReference type="PaxDb" id="572546-Arcpr_0216"/>
<evidence type="ECO:0000256" key="2">
    <source>
        <dbReference type="ARBA" id="ARBA00022801"/>
    </source>
</evidence>
<dbReference type="EMBL" id="CP001857">
    <property type="protein sequence ID" value="ADB57287.1"/>
    <property type="molecule type" value="Genomic_DNA"/>
</dbReference>
<dbReference type="Pfam" id="PF03266">
    <property type="entry name" value="NTPase_1"/>
    <property type="match status" value="1"/>
</dbReference>
<evidence type="ECO:0000313" key="4">
    <source>
        <dbReference type="EMBL" id="ADB57287.1"/>
    </source>
</evidence>
<evidence type="ECO:0000256" key="1">
    <source>
        <dbReference type="ARBA" id="ARBA00022741"/>
    </source>
</evidence>
<reference evidence="4 5" key="1">
    <citation type="journal article" date="2010" name="Stand. Genomic Sci.">
        <title>Complete genome sequence of Archaeoglobus profundus type strain (AV18).</title>
        <authorList>
            <person name="von Jan M."/>
            <person name="Lapidus A."/>
            <person name="Del Rio T.G."/>
            <person name="Copeland A."/>
            <person name="Tice H."/>
            <person name="Cheng J.F."/>
            <person name="Lucas S."/>
            <person name="Chen F."/>
            <person name="Nolan M."/>
            <person name="Goodwin L."/>
            <person name="Han C."/>
            <person name="Pitluck S."/>
            <person name="Liolios K."/>
            <person name="Ivanova N."/>
            <person name="Mavromatis K."/>
            <person name="Ovchinnikova G."/>
            <person name="Chertkov O."/>
            <person name="Pati A."/>
            <person name="Chen A."/>
            <person name="Palaniappan K."/>
            <person name="Land M."/>
            <person name="Hauser L."/>
            <person name="Chang Y.J."/>
            <person name="Jeffries C.D."/>
            <person name="Saunders E."/>
            <person name="Brettin T."/>
            <person name="Detter J.C."/>
            <person name="Chain P."/>
            <person name="Eichinger K."/>
            <person name="Huber H."/>
            <person name="Spring S."/>
            <person name="Rohde M."/>
            <person name="Goker M."/>
            <person name="Wirth R."/>
            <person name="Woyke T."/>
            <person name="Bristow J."/>
            <person name="Eisen J.A."/>
            <person name="Markowitz V."/>
            <person name="Hugenholtz P."/>
            <person name="Kyrpides N.C."/>
            <person name="Klenk H.P."/>
        </authorList>
    </citation>
    <scope>NUCLEOTIDE SEQUENCE [LARGE SCALE GENOMIC DNA]</scope>
    <source>
        <strain evidence="5">DSM 5631 / JCM 9629 / NBRC 100127 / Av18</strain>
    </source>
</reference>
<name>D2RG62_ARCPA</name>
<dbReference type="HOGENOM" id="CLU_103145_1_1_2"/>
<keyword evidence="5" id="KW-1185">Reference proteome</keyword>
<dbReference type="GO" id="GO:0005524">
    <property type="term" value="F:ATP binding"/>
    <property type="evidence" value="ECO:0007669"/>
    <property type="project" value="UniProtKB-KW"/>
</dbReference>
<dbReference type="KEGG" id="apo:Arcpr_0216"/>
<dbReference type="NCBIfam" id="NF010248">
    <property type="entry name" value="PRK13695.1"/>
    <property type="match status" value="1"/>
</dbReference>
<dbReference type="eggNOG" id="arCOG01034">
    <property type="taxonomic scope" value="Archaea"/>
</dbReference>
<dbReference type="Proteomes" id="UP000001901">
    <property type="component" value="Chromosome"/>
</dbReference>
<dbReference type="InterPro" id="IPR004948">
    <property type="entry name" value="Nuc-triphosphatase_THEP1"/>
</dbReference>
<dbReference type="PANTHER" id="PTHR43146">
    <property type="entry name" value="CANCER-RELATED NUCLEOSIDE-TRIPHOSPHATASE"/>
    <property type="match status" value="1"/>
</dbReference>
<keyword evidence="2" id="KW-0378">Hydrolase</keyword>
<protein>
    <recommendedName>
        <fullName evidence="6">Nucleoside-triphosphate phosphatase</fullName>
    </recommendedName>
</protein>
<dbReference type="InterPro" id="IPR027417">
    <property type="entry name" value="P-loop_NTPase"/>
</dbReference>
<gene>
    <name evidence="4" type="ordered locus">Arcpr_0216</name>
</gene>
<dbReference type="Gene3D" id="3.40.50.300">
    <property type="entry name" value="P-loop containing nucleotide triphosphate hydrolases"/>
    <property type="match status" value="1"/>
</dbReference>
<evidence type="ECO:0008006" key="6">
    <source>
        <dbReference type="Google" id="ProtNLM"/>
    </source>
</evidence>
<accession>D2RG62</accession>
<evidence type="ECO:0000313" key="5">
    <source>
        <dbReference type="Proteomes" id="UP000001901"/>
    </source>
</evidence>
<organism evidence="4 5">
    <name type="scientific">Archaeoglobus profundus (strain DSM 5631 / JCM 9629 / NBRC 100127 / Av18)</name>
    <dbReference type="NCBI Taxonomy" id="572546"/>
    <lineage>
        <taxon>Archaea</taxon>
        <taxon>Methanobacteriati</taxon>
        <taxon>Methanobacteriota</taxon>
        <taxon>Archaeoglobi</taxon>
        <taxon>Archaeoglobales</taxon>
        <taxon>Archaeoglobaceae</taxon>
        <taxon>Archaeoglobus</taxon>
    </lineage>
</organism>
<proteinExistence type="predicted"/>
<dbReference type="PANTHER" id="PTHR43146:SF1">
    <property type="entry name" value="CANCER-RELATED NUCLEOSIDE-TRIPHOSPHATASE"/>
    <property type="match status" value="1"/>
</dbReference>
<keyword evidence="3" id="KW-0067">ATP-binding</keyword>
<sequence length="160" mass="18576">MTGRPGIGKTTLCMKVFKSLDDVEGFVTLEVREKGRRIGFKLHDLKSGEELWLAKVGEGYPKVGKYVVFLESIDRFAEMLKGYSGNLVIVDEVGPMELKSERFVRAMEDLIESPKNLLVTVHYRSRHPLVERIKREFELYVIDEKNRDEVAREIIRRFRG</sequence>
<evidence type="ECO:0000256" key="3">
    <source>
        <dbReference type="ARBA" id="ARBA00022840"/>
    </source>
</evidence>
<dbReference type="SUPFAM" id="SSF52540">
    <property type="entry name" value="P-loop containing nucleoside triphosphate hydrolases"/>
    <property type="match status" value="1"/>
</dbReference>
<dbReference type="GO" id="GO:0017111">
    <property type="term" value="F:ribonucleoside triphosphate phosphatase activity"/>
    <property type="evidence" value="ECO:0007669"/>
    <property type="project" value="InterPro"/>
</dbReference>
<dbReference type="CDD" id="cd19482">
    <property type="entry name" value="RecA-like_Thep1"/>
    <property type="match status" value="1"/>
</dbReference>
<keyword evidence="1" id="KW-0547">Nucleotide-binding</keyword>
<dbReference type="STRING" id="572546.Arcpr_0216"/>
<dbReference type="AlphaFoldDB" id="D2RG62"/>